<dbReference type="Pfam" id="PF00583">
    <property type="entry name" value="Acetyltransf_1"/>
    <property type="match status" value="1"/>
</dbReference>
<feature type="domain" description="N-acetyltransferase" evidence="1">
    <location>
        <begin position="133"/>
        <end position="278"/>
    </location>
</feature>
<name>A0ABV9CTQ3_9ACTN</name>
<comment type="caution">
    <text evidence="2">The sequence shown here is derived from an EMBL/GenBank/DDBJ whole genome shotgun (WGS) entry which is preliminary data.</text>
</comment>
<proteinExistence type="predicted"/>
<dbReference type="CDD" id="cd04301">
    <property type="entry name" value="NAT_SF"/>
    <property type="match status" value="1"/>
</dbReference>
<evidence type="ECO:0000313" key="2">
    <source>
        <dbReference type="EMBL" id="MFC4536651.1"/>
    </source>
</evidence>
<reference evidence="3" key="1">
    <citation type="journal article" date="2019" name="Int. J. Syst. Evol. Microbiol.">
        <title>The Global Catalogue of Microorganisms (GCM) 10K type strain sequencing project: providing services to taxonomists for standard genome sequencing and annotation.</title>
        <authorList>
            <consortium name="The Broad Institute Genomics Platform"/>
            <consortium name="The Broad Institute Genome Sequencing Center for Infectious Disease"/>
            <person name="Wu L."/>
            <person name="Ma J."/>
        </authorList>
    </citation>
    <scope>NUCLEOTIDE SEQUENCE [LARGE SCALE GENOMIC DNA]</scope>
    <source>
        <strain evidence="3">CGMCC 4.7132</strain>
    </source>
</reference>
<dbReference type="PROSITE" id="PS51186">
    <property type="entry name" value="GNAT"/>
    <property type="match status" value="1"/>
</dbReference>
<keyword evidence="2" id="KW-0808">Transferase</keyword>
<evidence type="ECO:0000313" key="3">
    <source>
        <dbReference type="Proteomes" id="UP001596004"/>
    </source>
</evidence>
<keyword evidence="3" id="KW-1185">Reference proteome</keyword>
<dbReference type="SUPFAM" id="SSF55729">
    <property type="entry name" value="Acyl-CoA N-acyltransferases (Nat)"/>
    <property type="match status" value="1"/>
</dbReference>
<accession>A0ABV9CTQ3</accession>
<protein>
    <submittedName>
        <fullName evidence="2">GNAT family N-acetyltransferase</fullName>
        <ecNumber evidence="2">2.3.1.-</ecNumber>
    </submittedName>
</protein>
<dbReference type="Proteomes" id="UP001596004">
    <property type="component" value="Unassembled WGS sequence"/>
</dbReference>
<gene>
    <name evidence="2" type="ORF">ACFO60_38280</name>
</gene>
<dbReference type="RefSeq" id="WP_380851504.1">
    <property type="nucleotide sequence ID" value="NZ_JBHSFP010000052.1"/>
</dbReference>
<dbReference type="EMBL" id="JBHSFP010000052">
    <property type="protein sequence ID" value="MFC4536651.1"/>
    <property type="molecule type" value="Genomic_DNA"/>
</dbReference>
<dbReference type="InterPro" id="IPR000182">
    <property type="entry name" value="GNAT_dom"/>
</dbReference>
<dbReference type="InterPro" id="IPR016181">
    <property type="entry name" value="Acyl_CoA_acyltransferase"/>
</dbReference>
<organism evidence="2 3">
    <name type="scientific">Sphaerisporangium dianthi</name>
    <dbReference type="NCBI Taxonomy" id="1436120"/>
    <lineage>
        <taxon>Bacteria</taxon>
        <taxon>Bacillati</taxon>
        <taxon>Actinomycetota</taxon>
        <taxon>Actinomycetes</taxon>
        <taxon>Streptosporangiales</taxon>
        <taxon>Streptosporangiaceae</taxon>
        <taxon>Sphaerisporangium</taxon>
    </lineage>
</organism>
<sequence length="278" mass="30013">MQLEEQTALAEGSEAEFMYQYESGAPSSVRTELGITTTRIGGGVALSMRHDPVGYWSKALGFGFAEPVTSELVDRVLDFYREQGDESAVLQFAPSVLPQDWEDIRAEHGLRAGGEIVKLWCPIEFFLTGTSGLHVGPVGPGDAREWASVVLRGFGMPEKGLADMLAAAVEHPDFRPFAVWDGDRIVGGANLLVHGRVGSLNTGAVLPEYRNRGAQTALLAMRAKEAANAGCRWLVAEAGKPAEGASNPSLNNMLRAGMRPLYTRENWVWRSGGADRPA</sequence>
<keyword evidence="2" id="KW-0012">Acyltransferase</keyword>
<dbReference type="GO" id="GO:0016746">
    <property type="term" value="F:acyltransferase activity"/>
    <property type="evidence" value="ECO:0007669"/>
    <property type="project" value="UniProtKB-KW"/>
</dbReference>
<dbReference type="EC" id="2.3.1.-" evidence="2"/>
<dbReference type="Gene3D" id="3.40.630.30">
    <property type="match status" value="1"/>
</dbReference>
<evidence type="ECO:0000259" key="1">
    <source>
        <dbReference type="PROSITE" id="PS51186"/>
    </source>
</evidence>